<protein>
    <recommendedName>
        <fullName evidence="1">Methyltransferase FkbM domain-containing protein</fullName>
    </recommendedName>
</protein>
<evidence type="ECO:0000259" key="1">
    <source>
        <dbReference type="Pfam" id="PF05050"/>
    </source>
</evidence>
<dbReference type="InterPro" id="IPR052514">
    <property type="entry name" value="SAM-dependent_MTase"/>
</dbReference>
<reference evidence="2 3" key="1">
    <citation type="submission" date="2021-05" db="EMBL/GenBank/DDBJ databases">
        <title>Bacteria Genome sequencing.</title>
        <authorList>
            <person name="Takabe Y."/>
            <person name="Nakajima Y."/>
            <person name="Suzuki S."/>
            <person name="Shiozaki T."/>
        </authorList>
    </citation>
    <scope>NUCLEOTIDE SEQUENCE [LARGE SCALE GENOMIC DNA]</scope>
    <source>
        <strain evidence="2 3">AI_62</strain>
    </source>
</reference>
<proteinExistence type="predicted"/>
<name>A0ABQ4NJ39_9RHOB</name>
<dbReference type="SUPFAM" id="SSF53335">
    <property type="entry name" value="S-adenosyl-L-methionine-dependent methyltransferases"/>
    <property type="match status" value="1"/>
</dbReference>
<dbReference type="PANTHER" id="PTHR34203:SF15">
    <property type="entry name" value="SLL1173 PROTEIN"/>
    <property type="match status" value="1"/>
</dbReference>
<evidence type="ECO:0000313" key="3">
    <source>
        <dbReference type="Proteomes" id="UP000786693"/>
    </source>
</evidence>
<dbReference type="Proteomes" id="UP000786693">
    <property type="component" value="Unassembled WGS sequence"/>
</dbReference>
<dbReference type="InterPro" id="IPR006342">
    <property type="entry name" value="FkbM_mtfrase"/>
</dbReference>
<dbReference type="RefSeq" id="WP_220747964.1">
    <property type="nucleotide sequence ID" value="NZ_BPFH01000002.1"/>
</dbReference>
<evidence type="ECO:0000313" key="2">
    <source>
        <dbReference type="EMBL" id="GIT94430.1"/>
    </source>
</evidence>
<dbReference type="EMBL" id="BPFH01000002">
    <property type="protein sequence ID" value="GIT94430.1"/>
    <property type="molecule type" value="Genomic_DNA"/>
</dbReference>
<dbReference type="Pfam" id="PF05050">
    <property type="entry name" value="Methyltransf_21"/>
    <property type="match status" value="1"/>
</dbReference>
<comment type="caution">
    <text evidence="2">The sequence shown here is derived from an EMBL/GenBank/DDBJ whole genome shotgun (WGS) entry which is preliminary data.</text>
</comment>
<accession>A0ABQ4NJ39</accession>
<gene>
    <name evidence="2" type="ORF">JANAI62_10530</name>
</gene>
<keyword evidence="3" id="KW-1185">Reference proteome</keyword>
<dbReference type="InterPro" id="IPR029063">
    <property type="entry name" value="SAM-dependent_MTases_sf"/>
</dbReference>
<organism evidence="2 3">
    <name type="scientific">Jannaschia pagri</name>
    <dbReference type="NCBI Taxonomy" id="2829797"/>
    <lineage>
        <taxon>Bacteria</taxon>
        <taxon>Pseudomonadati</taxon>
        <taxon>Pseudomonadota</taxon>
        <taxon>Alphaproteobacteria</taxon>
        <taxon>Rhodobacterales</taxon>
        <taxon>Roseobacteraceae</taxon>
        <taxon>Jannaschia</taxon>
    </lineage>
</organism>
<dbReference type="PANTHER" id="PTHR34203">
    <property type="entry name" value="METHYLTRANSFERASE, FKBM FAMILY PROTEIN"/>
    <property type="match status" value="1"/>
</dbReference>
<sequence length="207" mass="23236">MYYTETADIRIGDATVKLPQGIEGRIGGAWNNGRFYEAGLLEDVRQVNRAGTYVDAGMNNGNHTLFFAACCPSTQVLGFEPYPIYIDRAYELFQINDAMRKIRVMSCALGAAPGTVDLHIRNRRTSSPRMRLDDLALTDTAVLKIDVEGMERQVLEGAEATIRDQKPHLYVEIFDQTFDETAAYIEAFGYKRGRKFGSTPTYSFIPI</sequence>
<feature type="domain" description="Methyltransferase FkbM" evidence="1">
    <location>
        <begin position="55"/>
        <end position="191"/>
    </location>
</feature>
<dbReference type="Gene3D" id="3.40.50.150">
    <property type="entry name" value="Vaccinia Virus protein VP39"/>
    <property type="match status" value="1"/>
</dbReference>